<feature type="transmembrane region" description="Helical" evidence="1">
    <location>
        <begin position="301"/>
        <end position="322"/>
    </location>
</feature>
<feature type="transmembrane region" description="Helical" evidence="1">
    <location>
        <begin position="12"/>
        <end position="31"/>
    </location>
</feature>
<evidence type="ECO:0000313" key="3">
    <source>
        <dbReference type="Proteomes" id="UP000342249"/>
    </source>
</evidence>
<feature type="transmembrane region" description="Helical" evidence="1">
    <location>
        <begin position="271"/>
        <end position="289"/>
    </location>
</feature>
<dbReference type="Proteomes" id="UP000342249">
    <property type="component" value="Unassembled WGS sequence"/>
</dbReference>
<dbReference type="EMBL" id="SPSF01000050">
    <property type="protein sequence ID" value="MPQ64523.1"/>
    <property type="molecule type" value="Genomic_DNA"/>
</dbReference>
<feature type="transmembrane region" description="Helical" evidence="1">
    <location>
        <begin position="37"/>
        <end position="54"/>
    </location>
</feature>
<keyword evidence="1" id="KW-0812">Transmembrane</keyword>
<comment type="caution">
    <text evidence="2">The sequence shown here is derived from an EMBL/GenBank/DDBJ whole genome shotgun (WGS) entry which is preliminary data.</text>
</comment>
<name>A0A5N7IU84_9CLOT</name>
<keyword evidence="1" id="KW-0472">Membrane</keyword>
<proteinExistence type="predicted"/>
<dbReference type="InterPro" id="IPR018710">
    <property type="entry name" value="DUF2232"/>
</dbReference>
<organism evidence="2 3">
    <name type="scientific">Clostridium estertheticum</name>
    <dbReference type="NCBI Taxonomy" id="238834"/>
    <lineage>
        <taxon>Bacteria</taxon>
        <taxon>Bacillati</taxon>
        <taxon>Bacillota</taxon>
        <taxon>Clostridia</taxon>
        <taxon>Eubacteriales</taxon>
        <taxon>Clostridiaceae</taxon>
        <taxon>Clostridium</taxon>
    </lineage>
</organism>
<dbReference type="PANTHER" id="PTHR37185:SF3">
    <property type="entry name" value="MEMBRANE PROTEIN"/>
    <property type="match status" value="1"/>
</dbReference>
<gene>
    <name evidence="2" type="ORF">E4V82_20820</name>
</gene>
<protein>
    <submittedName>
        <fullName evidence="2">DUF2232 domain-containing protein</fullName>
    </submittedName>
</protein>
<evidence type="ECO:0000313" key="2">
    <source>
        <dbReference type="EMBL" id="MPQ64523.1"/>
    </source>
</evidence>
<feature type="transmembrane region" description="Helical" evidence="1">
    <location>
        <begin position="83"/>
        <end position="100"/>
    </location>
</feature>
<keyword evidence="1" id="KW-1133">Transmembrane helix</keyword>
<feature type="transmembrane region" description="Helical" evidence="1">
    <location>
        <begin position="234"/>
        <end position="256"/>
    </location>
</feature>
<feature type="transmembrane region" description="Helical" evidence="1">
    <location>
        <begin position="107"/>
        <end position="133"/>
    </location>
</feature>
<feature type="transmembrane region" description="Helical" evidence="1">
    <location>
        <begin position="188"/>
        <end position="213"/>
    </location>
</feature>
<reference evidence="2 3" key="1">
    <citation type="journal article" date="2019" name="Lett. Appl. Microbiol.">
        <title>A case of 'blown pack' spoilage of vacuum-packaged pork likely associated with Clostridium estertheticum in Canada.</title>
        <authorList>
            <person name="Zhang P."/>
            <person name="Ward P."/>
            <person name="McMullen L.M."/>
            <person name="Yang X."/>
        </authorList>
    </citation>
    <scope>NUCLEOTIDE SEQUENCE [LARGE SCALE GENOMIC DNA]</scope>
    <source>
        <strain evidence="2 3">MA19</strain>
    </source>
</reference>
<evidence type="ECO:0000256" key="1">
    <source>
        <dbReference type="SAM" id="Phobius"/>
    </source>
</evidence>
<dbReference type="PANTHER" id="PTHR37185">
    <property type="entry name" value="MEMBRANE PROTEIN"/>
    <property type="match status" value="1"/>
</dbReference>
<accession>A0A5N7IU84</accession>
<dbReference type="Pfam" id="PF09991">
    <property type="entry name" value="DUF2232"/>
    <property type="match status" value="1"/>
</dbReference>
<sequence length="339" mass="37548">MEDKMENKNYSTKAIVEAALISVIISIIMILTSYLPIVSFIGTLILPIPVAILYIRYNMKVTVTAIFLSIILTSILFNPIRAIYAAIPCIIIGIVLGYCVKKSKGPSITLLFLTIACSISNVLTIAFSLSFIAKINFMDFSSKFIGAIKQAMKISLDGAKNTYMQNGITPDQLNVLNRSYDMINKIDVALFLAIIPAAIFINSLISAYLNYIVSRAILNKLNYKMEPVLPFSKICVSNIVGAVLIGMVCIGIILASKNITGGKYIRSSSQFLVQIIFIVNGLAASTYYLRVKKKLSKPIVILILGLTMISPLSDIYFSIGLMEMAFDFRKLDPYRIRRK</sequence>
<feature type="transmembrane region" description="Helical" evidence="1">
    <location>
        <begin position="61"/>
        <end position="77"/>
    </location>
</feature>
<dbReference type="AlphaFoldDB" id="A0A5N7IU84"/>